<keyword evidence="1" id="KW-0472">Membrane</keyword>
<keyword evidence="1" id="KW-0812">Transmembrane</keyword>
<organism evidence="2 3">
    <name type="scientific">Comamonas brasiliensis</name>
    <dbReference type="NCBI Taxonomy" id="1812482"/>
    <lineage>
        <taxon>Bacteria</taxon>
        <taxon>Pseudomonadati</taxon>
        <taxon>Pseudomonadota</taxon>
        <taxon>Betaproteobacteria</taxon>
        <taxon>Burkholderiales</taxon>
        <taxon>Comamonadaceae</taxon>
        <taxon>Comamonas</taxon>
    </lineage>
</organism>
<gene>
    <name evidence="2" type="ORF">DJFAAGMI_00434</name>
</gene>
<feature type="transmembrane region" description="Helical" evidence="1">
    <location>
        <begin position="75"/>
        <end position="100"/>
    </location>
</feature>
<sequence>MKASAPLSYYRLAVASRSLAAGLGGYALAAVSTAALSLLLSSLMSRVEAVMTATLLSWVVYAMAIGWTFYARTAWLAWAGVLLPALFLGAVIYGTSWWGVQA</sequence>
<dbReference type="EMBL" id="JAANES010000001">
    <property type="protein sequence ID" value="MBS3017711.1"/>
    <property type="molecule type" value="Genomic_DNA"/>
</dbReference>
<protein>
    <recommendedName>
        <fullName evidence="4">DUF3649 domain-containing protein</fullName>
    </recommendedName>
</protein>
<reference evidence="2 3" key="1">
    <citation type="submission" date="2020-03" db="EMBL/GenBank/DDBJ databases">
        <title>The role of nitrogen metabolism on polyethylene biodegradation.</title>
        <authorList>
            <person name="Peixoto J."/>
            <person name="Vizzotto C.S."/>
            <person name="Ramos A."/>
            <person name="Alves G."/>
            <person name="Steindorff A."/>
            <person name="Kruger R."/>
        </authorList>
    </citation>
    <scope>NUCLEOTIDE SEQUENCE [LARGE SCALE GENOMIC DNA]</scope>
    <source>
        <strain evidence="2 3">PE63</strain>
    </source>
</reference>
<keyword evidence="3" id="KW-1185">Reference proteome</keyword>
<dbReference type="RefSeq" id="WP_211455780.1">
    <property type="nucleotide sequence ID" value="NZ_JAANES010000001.1"/>
</dbReference>
<accession>A0ABS5LN15</accession>
<dbReference type="Proteomes" id="UP001647436">
    <property type="component" value="Unassembled WGS sequence"/>
</dbReference>
<proteinExistence type="predicted"/>
<comment type="caution">
    <text evidence="2">The sequence shown here is derived from an EMBL/GenBank/DDBJ whole genome shotgun (WGS) entry which is preliminary data.</text>
</comment>
<evidence type="ECO:0000313" key="3">
    <source>
        <dbReference type="Proteomes" id="UP001647436"/>
    </source>
</evidence>
<evidence type="ECO:0000256" key="1">
    <source>
        <dbReference type="SAM" id="Phobius"/>
    </source>
</evidence>
<dbReference type="Pfam" id="PF12365">
    <property type="entry name" value="DUF3649"/>
    <property type="match status" value="1"/>
</dbReference>
<name>A0ABS5LN15_9BURK</name>
<dbReference type="InterPro" id="IPR022109">
    <property type="entry name" value="DUF3649"/>
</dbReference>
<feature type="transmembrane region" description="Helical" evidence="1">
    <location>
        <begin position="47"/>
        <end position="69"/>
    </location>
</feature>
<keyword evidence="1" id="KW-1133">Transmembrane helix</keyword>
<feature type="transmembrane region" description="Helical" evidence="1">
    <location>
        <begin position="20"/>
        <end position="40"/>
    </location>
</feature>
<evidence type="ECO:0000313" key="2">
    <source>
        <dbReference type="EMBL" id="MBS3017711.1"/>
    </source>
</evidence>
<evidence type="ECO:0008006" key="4">
    <source>
        <dbReference type="Google" id="ProtNLM"/>
    </source>
</evidence>